<keyword evidence="3" id="KW-1185">Reference proteome</keyword>
<evidence type="ECO:0000313" key="2">
    <source>
        <dbReference type="EMBL" id="CAK0863570.1"/>
    </source>
</evidence>
<dbReference type="Proteomes" id="UP001189429">
    <property type="component" value="Unassembled WGS sequence"/>
</dbReference>
<proteinExistence type="predicted"/>
<name>A0ABN9UU16_9DINO</name>
<dbReference type="EMBL" id="CAUYUJ010016276">
    <property type="protein sequence ID" value="CAK0863570.1"/>
    <property type="molecule type" value="Genomic_DNA"/>
</dbReference>
<sequence>MRLAELLGGARFPVACGLAPSIGHLDAEVDNHTLAEPEPDELNVGLAKPESARQSLGSSPEVRAVISELWDVFVKSEDCSVSPEQYKGFVRRIVRVLLPGLKADQEETVAANTWQEDARGLDRLTFAPFFEAVIRFSSNWTDSDDPTAIAAFIKDLLLRITKVEVTVTATGQAVQKDNVVQVAFRGAKAGVASDRRPSDPALTRLLDVRQKGTLPKFQLSLALGSGASGPQPDLCCWWEERRRSTRRSTPAPPTERGAPGPRSTR</sequence>
<accession>A0ABN9UU16</accession>
<feature type="region of interest" description="Disordered" evidence="1">
    <location>
        <begin position="242"/>
        <end position="265"/>
    </location>
</feature>
<evidence type="ECO:0008006" key="4">
    <source>
        <dbReference type="Google" id="ProtNLM"/>
    </source>
</evidence>
<protein>
    <recommendedName>
        <fullName evidence="4">tRNA exportin</fullName>
    </recommendedName>
</protein>
<evidence type="ECO:0000256" key="1">
    <source>
        <dbReference type="SAM" id="MobiDB-lite"/>
    </source>
</evidence>
<evidence type="ECO:0000313" key="3">
    <source>
        <dbReference type="Proteomes" id="UP001189429"/>
    </source>
</evidence>
<comment type="caution">
    <text evidence="2">The sequence shown here is derived from an EMBL/GenBank/DDBJ whole genome shotgun (WGS) entry which is preliminary data.</text>
</comment>
<organism evidence="2 3">
    <name type="scientific">Prorocentrum cordatum</name>
    <dbReference type="NCBI Taxonomy" id="2364126"/>
    <lineage>
        <taxon>Eukaryota</taxon>
        <taxon>Sar</taxon>
        <taxon>Alveolata</taxon>
        <taxon>Dinophyceae</taxon>
        <taxon>Prorocentrales</taxon>
        <taxon>Prorocentraceae</taxon>
        <taxon>Prorocentrum</taxon>
    </lineage>
</organism>
<reference evidence="2" key="1">
    <citation type="submission" date="2023-10" db="EMBL/GenBank/DDBJ databases">
        <authorList>
            <person name="Chen Y."/>
            <person name="Shah S."/>
            <person name="Dougan E. K."/>
            <person name="Thang M."/>
            <person name="Chan C."/>
        </authorList>
    </citation>
    <scope>NUCLEOTIDE SEQUENCE [LARGE SCALE GENOMIC DNA]</scope>
</reference>
<gene>
    <name evidence="2" type="ORF">PCOR1329_LOCUS51674</name>
</gene>